<dbReference type="AlphaFoldDB" id="A0A4Z2FC24"/>
<organism evidence="1 2">
    <name type="scientific">Liparis tanakae</name>
    <name type="common">Tanaka's snailfish</name>
    <dbReference type="NCBI Taxonomy" id="230148"/>
    <lineage>
        <taxon>Eukaryota</taxon>
        <taxon>Metazoa</taxon>
        <taxon>Chordata</taxon>
        <taxon>Craniata</taxon>
        <taxon>Vertebrata</taxon>
        <taxon>Euteleostomi</taxon>
        <taxon>Actinopterygii</taxon>
        <taxon>Neopterygii</taxon>
        <taxon>Teleostei</taxon>
        <taxon>Neoteleostei</taxon>
        <taxon>Acanthomorphata</taxon>
        <taxon>Eupercaria</taxon>
        <taxon>Perciformes</taxon>
        <taxon>Cottioidei</taxon>
        <taxon>Cottales</taxon>
        <taxon>Liparidae</taxon>
        <taxon>Liparis</taxon>
    </lineage>
</organism>
<evidence type="ECO:0000313" key="2">
    <source>
        <dbReference type="Proteomes" id="UP000314294"/>
    </source>
</evidence>
<keyword evidence="2" id="KW-1185">Reference proteome</keyword>
<proteinExistence type="predicted"/>
<name>A0A4Z2FC24_9TELE</name>
<accession>A0A4Z2FC24</accession>
<comment type="caution">
    <text evidence="1">The sequence shown here is derived from an EMBL/GenBank/DDBJ whole genome shotgun (WGS) entry which is preliminary data.</text>
</comment>
<evidence type="ECO:0000313" key="1">
    <source>
        <dbReference type="EMBL" id="TNN38749.1"/>
    </source>
</evidence>
<gene>
    <name evidence="1" type="ORF">EYF80_051081</name>
</gene>
<sequence length="141" mass="16068">MRPISSSIWARRMSTVCREAFMKCSLSLTSSRRIAMFSTLMEENRERMKDIQTSQRCTLVVIPIDDLKQIVSDTEEPQQAAGVVFFQPVSDLSDVTLILSSLEEWKRSSFSLKYSSMHCSSKSWTFFSSSSVMKSSADKRV</sequence>
<dbReference type="EMBL" id="SRLO01001342">
    <property type="protein sequence ID" value="TNN38749.1"/>
    <property type="molecule type" value="Genomic_DNA"/>
</dbReference>
<reference evidence="1 2" key="1">
    <citation type="submission" date="2019-03" db="EMBL/GenBank/DDBJ databases">
        <title>First draft genome of Liparis tanakae, snailfish: a comprehensive survey of snailfish specific genes.</title>
        <authorList>
            <person name="Kim W."/>
            <person name="Song I."/>
            <person name="Jeong J.-H."/>
            <person name="Kim D."/>
            <person name="Kim S."/>
            <person name="Ryu S."/>
            <person name="Song J.Y."/>
            <person name="Lee S.K."/>
        </authorList>
    </citation>
    <scope>NUCLEOTIDE SEQUENCE [LARGE SCALE GENOMIC DNA]</scope>
    <source>
        <tissue evidence="1">Muscle</tissue>
    </source>
</reference>
<protein>
    <submittedName>
        <fullName evidence="1">Uncharacterized protein</fullName>
    </submittedName>
</protein>
<dbReference type="Proteomes" id="UP000314294">
    <property type="component" value="Unassembled WGS sequence"/>
</dbReference>